<dbReference type="Gene3D" id="3.30.43.10">
    <property type="entry name" value="Uridine Diphospho-n-acetylenolpyruvylglucosamine Reductase, domain 2"/>
    <property type="match status" value="1"/>
</dbReference>
<dbReference type="Proteomes" id="UP000014062">
    <property type="component" value="Chromosome"/>
</dbReference>
<dbReference type="SUPFAM" id="SSF46894">
    <property type="entry name" value="C-terminal effector domain of the bipartite response regulators"/>
    <property type="match status" value="1"/>
</dbReference>
<evidence type="ECO:0000313" key="9">
    <source>
        <dbReference type="EMBL" id="EOY45958.1"/>
    </source>
</evidence>
<dbReference type="GO" id="GO:0071949">
    <property type="term" value="F:FAD binding"/>
    <property type="evidence" value="ECO:0007669"/>
    <property type="project" value="InterPro"/>
</dbReference>
<dbReference type="SUPFAM" id="SSF51679">
    <property type="entry name" value="Bacterial luciferase-like"/>
    <property type="match status" value="1"/>
</dbReference>
<dbReference type="Gene3D" id="3.30.465.10">
    <property type="match status" value="1"/>
</dbReference>
<proteinExistence type="inferred from homology"/>
<evidence type="ECO:0000256" key="5">
    <source>
        <dbReference type="ARBA" id="ARBA00023002"/>
    </source>
</evidence>
<sequence length="829" mass="88341">MNYGHALRFGLHLPSDADCGPGRLVEVAGLAEQWGLDLLVVPAGTAGDDLEPLTVAAWIAGATVSLGLVLEARPDTLHPAMLARAVAGLDRLTEGRVELAFRAGPSAAASGTADSVAALGEAIAVVRELWNVLDRGLGRFTGRFYRLAGAEKAAPAHDVPISVDGQDQDLLRLVGLRADEWSTGCDAVALTRGNRAVDEAARGAGRDPREIRRRVTIRGGFGERAGRFTGTAADWVNDLLPLVVEHGVGTIVLDTEERDVAAGFASEVAPALRAAVDAVLLRGWSGARVRRSAVRARRRPGIDYEGAPPEMAEVVEPGDPAYARLRSGYLRGGAPGIILRAATNEQVTQALAFARRHPGVALSRRSAGHGVSGRSTNDGGIVIDVSLMNAIEVLDRKTRRVRIGPGARWAEVAAALEPYGWALSSGDYGGVGVGGLATAGGIGYLARGHGLTIDRLRAVEMVLADGSVVRADDAENPDLFWAVRGAGANFGIVTAFEFEADDVGAVAFARLTQDASDLERYLVEWGRAVEDSPRDLTSFLIVPPPRGGRPALAVSHTMVDSSDPETVRARLEPLAAISAMYAQDVVITSYAAVMDNASERPEEALDILVRLTEPGHGAEHPTFALLAALDTAEAAVRVGRSDLADERVRVLEAWARRTGAPWARCAAHVTRGLLGGARAEGAFRAALDVPGARSHALLYARAQLSYGEWLRRGRRRTDARVRIGAALEAFERLGAEPLRQRAQREQDLTGAPGRRGSSDTWAMNQLTAQEQRVAELAAEQLTNREIGVQLRISHRTVGHHLGNVFAKLGINTRSELSHLHAGCEPRERR</sequence>
<dbReference type="InterPro" id="IPR000792">
    <property type="entry name" value="Tscrpt_reg_LuxR_C"/>
</dbReference>
<evidence type="ECO:0000256" key="2">
    <source>
        <dbReference type="ARBA" id="ARBA00005466"/>
    </source>
</evidence>
<dbReference type="Gene3D" id="1.10.10.10">
    <property type="entry name" value="Winged helix-like DNA-binding domain superfamily/Winged helix DNA-binding domain"/>
    <property type="match status" value="1"/>
</dbReference>
<dbReference type="PANTHER" id="PTHR42973:SF39">
    <property type="entry name" value="FAD-BINDING PCMH-TYPE DOMAIN-CONTAINING PROTEIN"/>
    <property type="match status" value="1"/>
</dbReference>
<evidence type="ECO:0000256" key="1">
    <source>
        <dbReference type="ARBA" id="ARBA00001974"/>
    </source>
</evidence>
<accession>A0A7U9H931</accession>
<feature type="region of interest" description="Disordered" evidence="6">
    <location>
        <begin position="738"/>
        <end position="759"/>
    </location>
</feature>
<comment type="cofactor">
    <cofactor evidence="1">
        <name>FAD</name>
        <dbReference type="ChEBI" id="CHEBI:57692"/>
    </cofactor>
</comment>
<dbReference type="AlphaFoldDB" id="A0A7U9H931"/>
<keyword evidence="5" id="KW-0560">Oxidoreductase</keyword>
<feature type="compositionally biased region" description="Basic and acidic residues" evidence="6">
    <location>
        <begin position="738"/>
        <end position="747"/>
    </location>
</feature>
<dbReference type="InterPro" id="IPR016166">
    <property type="entry name" value="FAD-bd_PCMH"/>
</dbReference>
<feature type="domain" description="HTH luxR-type" evidence="7">
    <location>
        <begin position="759"/>
        <end position="824"/>
    </location>
</feature>
<organism evidence="9 10">
    <name type="scientific">Streptomyces lividans 1326</name>
    <dbReference type="NCBI Taxonomy" id="1200984"/>
    <lineage>
        <taxon>Bacteria</taxon>
        <taxon>Bacillati</taxon>
        <taxon>Actinomycetota</taxon>
        <taxon>Actinomycetes</taxon>
        <taxon>Kitasatosporales</taxon>
        <taxon>Streptomycetaceae</taxon>
        <taxon>Streptomyces</taxon>
    </lineage>
</organism>
<dbReference type="PROSITE" id="PS50043">
    <property type="entry name" value="HTH_LUXR_2"/>
    <property type="match status" value="1"/>
</dbReference>
<dbReference type="GO" id="GO:0016705">
    <property type="term" value="F:oxidoreductase activity, acting on paired donors, with incorporation or reduction of molecular oxygen"/>
    <property type="evidence" value="ECO:0007669"/>
    <property type="project" value="InterPro"/>
</dbReference>
<dbReference type="InterPro" id="IPR050416">
    <property type="entry name" value="FAD-linked_Oxidoreductase"/>
</dbReference>
<dbReference type="Pfam" id="PF00196">
    <property type="entry name" value="GerE"/>
    <property type="match status" value="1"/>
</dbReference>
<evidence type="ECO:0000259" key="7">
    <source>
        <dbReference type="PROSITE" id="PS50043"/>
    </source>
</evidence>
<keyword evidence="4" id="KW-0274">FAD</keyword>
<dbReference type="InterPro" id="IPR036661">
    <property type="entry name" value="Luciferase-like_sf"/>
</dbReference>
<evidence type="ECO:0000256" key="4">
    <source>
        <dbReference type="ARBA" id="ARBA00022827"/>
    </source>
</evidence>
<reference evidence="10" key="1">
    <citation type="journal article" date="2013" name="Genome Biol. Evol.">
        <title>The genome sequence of Streptomyces lividans 66 reveals a novel tRNA-dependent peptide biosynthetic system within a metal-related genomic island.</title>
        <authorList>
            <person name="Cruz-Morales P."/>
            <person name="Vijgenboom E."/>
            <person name="Iruegas-Bocardo F."/>
            <person name="Girard G."/>
            <person name="Yanez-Guerra L.A."/>
            <person name="Ramos-Aboites H.E."/>
            <person name="Pernodet J.L."/>
            <person name="Anne J."/>
            <person name="van Wezel G.P."/>
            <person name="Barona-Gomez F."/>
        </authorList>
    </citation>
    <scope>NUCLEOTIDE SEQUENCE [LARGE SCALE GENOMIC DNA]</scope>
    <source>
        <strain evidence="10">1326</strain>
    </source>
</reference>
<dbReference type="RefSeq" id="WP_003977856.1">
    <property type="nucleotide sequence ID" value="NZ_CM001889.1"/>
</dbReference>
<feature type="domain" description="FAD-binding PCMH-type" evidence="8">
    <location>
        <begin position="330"/>
        <end position="503"/>
    </location>
</feature>
<dbReference type="CDD" id="cd06170">
    <property type="entry name" value="LuxR_C_like"/>
    <property type="match status" value="1"/>
</dbReference>
<evidence type="ECO:0000313" key="10">
    <source>
        <dbReference type="Proteomes" id="UP000014062"/>
    </source>
</evidence>
<dbReference type="InterPro" id="IPR036388">
    <property type="entry name" value="WH-like_DNA-bd_sf"/>
</dbReference>
<dbReference type="SUPFAM" id="SSF56176">
    <property type="entry name" value="FAD-binding/transporter-associated domain-like"/>
    <property type="match status" value="1"/>
</dbReference>
<evidence type="ECO:0000256" key="6">
    <source>
        <dbReference type="SAM" id="MobiDB-lite"/>
    </source>
</evidence>
<evidence type="ECO:0000256" key="3">
    <source>
        <dbReference type="ARBA" id="ARBA00022630"/>
    </source>
</evidence>
<dbReference type="PROSITE" id="PS51387">
    <property type="entry name" value="FAD_PCMH"/>
    <property type="match status" value="1"/>
</dbReference>
<name>A0A7U9H931_STRLI</name>
<dbReference type="EMBL" id="CM001889">
    <property type="protein sequence ID" value="EOY45958.1"/>
    <property type="molecule type" value="Genomic_DNA"/>
</dbReference>
<comment type="similarity">
    <text evidence="2">Belongs to the oxygen-dependent FAD-linked oxidoreductase family.</text>
</comment>
<dbReference type="GO" id="GO:0006355">
    <property type="term" value="P:regulation of DNA-templated transcription"/>
    <property type="evidence" value="ECO:0007669"/>
    <property type="project" value="InterPro"/>
</dbReference>
<dbReference type="PRINTS" id="PR00038">
    <property type="entry name" value="HTHLUXR"/>
</dbReference>
<dbReference type="InterPro" id="IPR036318">
    <property type="entry name" value="FAD-bd_PCMH-like_sf"/>
</dbReference>
<dbReference type="InterPro" id="IPR016169">
    <property type="entry name" value="FAD-bd_PCMH_sub2"/>
</dbReference>
<gene>
    <name evidence="9" type="ORF">SLI_1241</name>
</gene>
<dbReference type="PANTHER" id="PTHR42973">
    <property type="entry name" value="BINDING OXIDOREDUCTASE, PUTATIVE (AFU_ORTHOLOGUE AFUA_1G17690)-RELATED"/>
    <property type="match status" value="1"/>
</dbReference>
<dbReference type="Gene3D" id="3.20.20.30">
    <property type="entry name" value="Luciferase-like domain"/>
    <property type="match status" value="1"/>
</dbReference>
<dbReference type="GO" id="GO:0003677">
    <property type="term" value="F:DNA binding"/>
    <property type="evidence" value="ECO:0007669"/>
    <property type="project" value="InterPro"/>
</dbReference>
<dbReference type="InterPro" id="IPR016032">
    <property type="entry name" value="Sig_transdc_resp-reg_C-effctor"/>
</dbReference>
<keyword evidence="3" id="KW-0285">Flavoprotein</keyword>
<dbReference type="SMART" id="SM00421">
    <property type="entry name" value="HTH_LUXR"/>
    <property type="match status" value="1"/>
</dbReference>
<dbReference type="Gene3D" id="3.40.462.20">
    <property type="match status" value="1"/>
</dbReference>
<protein>
    <submittedName>
        <fullName evidence="9">FAD linked oxidase-like protein</fullName>
    </submittedName>
</protein>
<dbReference type="InterPro" id="IPR006094">
    <property type="entry name" value="Oxid_FAD_bind_N"/>
</dbReference>
<evidence type="ECO:0000259" key="8">
    <source>
        <dbReference type="PROSITE" id="PS51387"/>
    </source>
</evidence>
<dbReference type="Pfam" id="PF01565">
    <property type="entry name" value="FAD_binding_4"/>
    <property type="match status" value="1"/>
</dbReference>
<dbReference type="InterPro" id="IPR016167">
    <property type="entry name" value="FAD-bd_PCMH_sub1"/>
</dbReference>